<accession>A0AAW0AYT7</accession>
<feature type="compositionally biased region" description="Polar residues" evidence="1">
    <location>
        <begin position="301"/>
        <end position="314"/>
    </location>
</feature>
<dbReference type="AlphaFoldDB" id="A0AAW0AYT7"/>
<evidence type="ECO:0000256" key="1">
    <source>
        <dbReference type="SAM" id="MobiDB-lite"/>
    </source>
</evidence>
<proteinExistence type="predicted"/>
<feature type="compositionally biased region" description="Basic residues" evidence="1">
    <location>
        <begin position="252"/>
        <end position="261"/>
    </location>
</feature>
<feature type="transmembrane region" description="Helical" evidence="2">
    <location>
        <begin position="157"/>
        <end position="180"/>
    </location>
</feature>
<name>A0AAW0AYT7_9AGAR</name>
<comment type="caution">
    <text evidence="3">The sequence shown here is derived from an EMBL/GenBank/DDBJ whole genome shotgun (WGS) entry which is preliminary data.</text>
</comment>
<feature type="transmembrane region" description="Helical" evidence="2">
    <location>
        <begin position="133"/>
        <end position="151"/>
    </location>
</feature>
<organism evidence="3 4">
    <name type="scientific">Favolaschia claudopus</name>
    <dbReference type="NCBI Taxonomy" id="2862362"/>
    <lineage>
        <taxon>Eukaryota</taxon>
        <taxon>Fungi</taxon>
        <taxon>Dikarya</taxon>
        <taxon>Basidiomycota</taxon>
        <taxon>Agaricomycotina</taxon>
        <taxon>Agaricomycetes</taxon>
        <taxon>Agaricomycetidae</taxon>
        <taxon>Agaricales</taxon>
        <taxon>Marasmiineae</taxon>
        <taxon>Mycenaceae</taxon>
        <taxon>Favolaschia</taxon>
    </lineage>
</organism>
<dbReference type="EMBL" id="JAWWNJ010000047">
    <property type="protein sequence ID" value="KAK7017757.1"/>
    <property type="molecule type" value="Genomic_DNA"/>
</dbReference>
<feature type="transmembrane region" description="Helical" evidence="2">
    <location>
        <begin position="27"/>
        <end position="54"/>
    </location>
</feature>
<reference evidence="3 4" key="1">
    <citation type="journal article" date="2024" name="J Genomics">
        <title>Draft genome sequencing and assembly of Favolaschia claudopus CIRM-BRFM 2984 isolated from oak limbs.</title>
        <authorList>
            <person name="Navarro D."/>
            <person name="Drula E."/>
            <person name="Chaduli D."/>
            <person name="Cazenave R."/>
            <person name="Ahrendt S."/>
            <person name="Wang J."/>
            <person name="Lipzen A."/>
            <person name="Daum C."/>
            <person name="Barry K."/>
            <person name="Grigoriev I.V."/>
            <person name="Favel A."/>
            <person name="Rosso M.N."/>
            <person name="Martin F."/>
        </authorList>
    </citation>
    <scope>NUCLEOTIDE SEQUENCE [LARGE SCALE GENOMIC DNA]</scope>
    <source>
        <strain evidence="3 4">CIRM-BRFM 2984</strain>
    </source>
</reference>
<keyword evidence="2" id="KW-1133">Transmembrane helix</keyword>
<evidence type="ECO:0000313" key="3">
    <source>
        <dbReference type="EMBL" id="KAK7017757.1"/>
    </source>
</evidence>
<evidence type="ECO:0000256" key="2">
    <source>
        <dbReference type="SAM" id="Phobius"/>
    </source>
</evidence>
<sequence length="350" mass="39308">MKSFLPFARHATQNIRFWSNRTAWKELWIALAAPGVVDSFCGAFGVLSCLALNISVQLNGIANFYSPRPVSCAANGWVEPVRYTVGQRIAVWFSLVVISLFLYECVLERHKALRWKLMRDLAARKPSIRKTFYWKRGVCGICATWYIAATLHPWIPFLYVSVLAICPAIPVAMRCFALAFHHRSSILIIPARLFSDIIWIITGKGQAWRRAEDIELNDVWQSFPADVLVVVEPDLPIHLRNLSSFQSETSNTRRRRNRKTLKTTDAAPTSAMNASVSHLPEMDLGEVSLMSIPDVGATVTSHAAETPDNAQISASEADYGSDRHRHSARARRVRMPHAGALTTMKPFNSF</sequence>
<keyword evidence="4" id="KW-1185">Reference proteome</keyword>
<evidence type="ECO:0000313" key="4">
    <source>
        <dbReference type="Proteomes" id="UP001362999"/>
    </source>
</evidence>
<protein>
    <submittedName>
        <fullName evidence="3">Uncharacterized protein</fullName>
    </submittedName>
</protein>
<feature type="region of interest" description="Disordered" evidence="1">
    <location>
        <begin position="301"/>
        <end position="322"/>
    </location>
</feature>
<feature type="region of interest" description="Disordered" evidence="1">
    <location>
        <begin position="246"/>
        <end position="272"/>
    </location>
</feature>
<gene>
    <name evidence="3" type="ORF">R3P38DRAFT_2985274</name>
</gene>
<keyword evidence="2" id="KW-0472">Membrane</keyword>
<keyword evidence="2" id="KW-0812">Transmembrane</keyword>
<feature type="transmembrane region" description="Helical" evidence="2">
    <location>
        <begin position="89"/>
        <end position="107"/>
    </location>
</feature>
<dbReference type="Proteomes" id="UP001362999">
    <property type="component" value="Unassembled WGS sequence"/>
</dbReference>